<evidence type="ECO:0000256" key="1">
    <source>
        <dbReference type="SAM" id="MobiDB-lite"/>
    </source>
</evidence>
<comment type="caution">
    <text evidence="2">The sequence shown here is derived from an EMBL/GenBank/DDBJ whole genome shotgun (WGS) entry which is preliminary data.</text>
</comment>
<keyword evidence="3" id="KW-1185">Reference proteome</keyword>
<sequence>MTVDNGRYCHSSTSDTSLERETRVIMQCRGEEAKRKIKRLHGIEGSFAGSSGSKLNCPNQFLSKFTSSRNKLRDNKCKFHRTTLNNTKDNDVTKLPATLASCVVLSKDRLSSLVRIGDAEISPRPSSSPTPSREARDGAQPNRAQRSEPNGPRNRRLKQITRTPERRKNPCE</sequence>
<gene>
    <name evidence="2" type="ORF">MHI_LOCUS737024</name>
</gene>
<reference evidence="2" key="1">
    <citation type="submission" date="2020-07" db="EMBL/GenBank/DDBJ databases">
        <authorList>
            <person name="Nazaruddin N."/>
        </authorList>
    </citation>
    <scope>NUCLEOTIDE SEQUENCE</scope>
</reference>
<dbReference type="EMBL" id="CAJDYZ010010110">
    <property type="protein sequence ID" value="CAD1477595.1"/>
    <property type="molecule type" value="Genomic_DNA"/>
</dbReference>
<feature type="region of interest" description="Disordered" evidence="1">
    <location>
        <begin position="116"/>
        <end position="172"/>
    </location>
</feature>
<dbReference type="AlphaFoldDB" id="A0A6V7HB67"/>
<protein>
    <submittedName>
        <fullName evidence="2">Uncharacterized protein</fullName>
    </submittedName>
</protein>
<evidence type="ECO:0000313" key="3">
    <source>
        <dbReference type="Proteomes" id="UP000752696"/>
    </source>
</evidence>
<proteinExistence type="predicted"/>
<evidence type="ECO:0000313" key="2">
    <source>
        <dbReference type="EMBL" id="CAD1477595.1"/>
    </source>
</evidence>
<name>A0A6V7HB67_9HYME</name>
<dbReference type="Proteomes" id="UP000752696">
    <property type="component" value="Unassembled WGS sequence"/>
</dbReference>
<feature type="compositionally biased region" description="Basic and acidic residues" evidence="1">
    <location>
        <begin position="163"/>
        <end position="172"/>
    </location>
</feature>
<feature type="compositionally biased region" description="Low complexity" evidence="1">
    <location>
        <begin position="122"/>
        <end position="132"/>
    </location>
</feature>
<organism evidence="2 3">
    <name type="scientific">Heterotrigona itama</name>
    <dbReference type="NCBI Taxonomy" id="395501"/>
    <lineage>
        <taxon>Eukaryota</taxon>
        <taxon>Metazoa</taxon>
        <taxon>Ecdysozoa</taxon>
        <taxon>Arthropoda</taxon>
        <taxon>Hexapoda</taxon>
        <taxon>Insecta</taxon>
        <taxon>Pterygota</taxon>
        <taxon>Neoptera</taxon>
        <taxon>Endopterygota</taxon>
        <taxon>Hymenoptera</taxon>
        <taxon>Apocrita</taxon>
        <taxon>Aculeata</taxon>
        <taxon>Apoidea</taxon>
        <taxon>Anthophila</taxon>
        <taxon>Apidae</taxon>
        <taxon>Heterotrigona</taxon>
    </lineage>
</organism>
<accession>A0A6V7HB67</accession>